<name>A0ABP7I5K0_9ACTN</name>
<evidence type="ECO:0008006" key="3">
    <source>
        <dbReference type="Google" id="ProtNLM"/>
    </source>
</evidence>
<keyword evidence="2" id="KW-1185">Reference proteome</keyword>
<sequence length="77" mass="8547">MRQVLARQLRPGDTIETPHGGAARVVDLPVTCYEPGRISVTVPVSTLWRSQELTFAATDFVPVIDRLSRRLALVCSR</sequence>
<dbReference type="RefSeq" id="WP_344773066.1">
    <property type="nucleotide sequence ID" value="NZ_BAABAH010000003.1"/>
</dbReference>
<protein>
    <recommendedName>
        <fullName evidence="3">AbrB/MazE/SpoVT family DNA-binding domain-containing protein</fullName>
    </recommendedName>
</protein>
<evidence type="ECO:0000313" key="1">
    <source>
        <dbReference type="EMBL" id="GAA3809818.1"/>
    </source>
</evidence>
<reference evidence="2" key="1">
    <citation type="journal article" date="2019" name="Int. J. Syst. Evol. Microbiol.">
        <title>The Global Catalogue of Microorganisms (GCM) 10K type strain sequencing project: providing services to taxonomists for standard genome sequencing and annotation.</title>
        <authorList>
            <consortium name="The Broad Institute Genomics Platform"/>
            <consortium name="The Broad Institute Genome Sequencing Center for Infectious Disease"/>
            <person name="Wu L."/>
            <person name="Ma J."/>
        </authorList>
    </citation>
    <scope>NUCLEOTIDE SEQUENCE [LARGE SCALE GENOMIC DNA]</scope>
    <source>
        <strain evidence="2">JCM 16953</strain>
    </source>
</reference>
<proteinExistence type="predicted"/>
<dbReference type="Proteomes" id="UP001501821">
    <property type="component" value="Unassembled WGS sequence"/>
</dbReference>
<evidence type="ECO:0000313" key="2">
    <source>
        <dbReference type="Proteomes" id="UP001501821"/>
    </source>
</evidence>
<gene>
    <name evidence="1" type="ORF">GCM10022242_10630</name>
</gene>
<dbReference type="EMBL" id="BAABAH010000003">
    <property type="protein sequence ID" value="GAA3809818.1"/>
    <property type="molecule type" value="Genomic_DNA"/>
</dbReference>
<comment type="caution">
    <text evidence="1">The sequence shown here is derived from an EMBL/GenBank/DDBJ whole genome shotgun (WGS) entry which is preliminary data.</text>
</comment>
<accession>A0ABP7I5K0</accession>
<organism evidence="1 2">
    <name type="scientific">Nocardioides panacisoli</name>
    <dbReference type="NCBI Taxonomy" id="627624"/>
    <lineage>
        <taxon>Bacteria</taxon>
        <taxon>Bacillati</taxon>
        <taxon>Actinomycetota</taxon>
        <taxon>Actinomycetes</taxon>
        <taxon>Propionibacteriales</taxon>
        <taxon>Nocardioidaceae</taxon>
        <taxon>Nocardioides</taxon>
    </lineage>
</organism>